<dbReference type="KEGG" id="schi:SCHIN_v1c01600"/>
<dbReference type="PROSITE" id="PS51704">
    <property type="entry name" value="GP_PDE"/>
    <property type="match status" value="1"/>
</dbReference>
<dbReference type="PANTHER" id="PTHR46211:SF1">
    <property type="entry name" value="GLYCEROPHOSPHODIESTER PHOSPHODIESTERASE, CYTOPLASMIC"/>
    <property type="match status" value="1"/>
</dbReference>
<dbReference type="Gene3D" id="3.20.20.190">
    <property type="entry name" value="Phosphatidylinositol (PI) phosphodiesterase"/>
    <property type="match status" value="1"/>
</dbReference>
<feature type="domain" description="GP-PDE" evidence="1">
    <location>
        <begin position="1"/>
        <end position="234"/>
    </location>
</feature>
<dbReference type="SUPFAM" id="SSF51695">
    <property type="entry name" value="PLC-like phosphodiesterases"/>
    <property type="match status" value="1"/>
</dbReference>
<dbReference type="RefSeq" id="WP_166507752.1">
    <property type="nucleotide sequence ID" value="NZ_CP043026.1"/>
</dbReference>
<dbReference type="EMBL" id="CP043026">
    <property type="protein sequence ID" value="QEH61358.1"/>
    <property type="molecule type" value="Genomic_DNA"/>
</dbReference>
<sequence length="234" mass="27902">MLIAHRGFRKGNKENRMADFKNALNFCKGVEFDIRLTKDKKVIIFHDDDFKRIGNCNKKVRKLTYQEIKNLDFFKKNPDYLPPLFVEEFGQQLSDKFELINVEIKQDKYSKSDFEIIKESIFKLKSMTKAEIIISSFGLKELKFISNLEKGFKKGYLFKRIIFINKWRLKKFDYLHAPIYILLNKNKTKKIRSLKKPINAWTFLNNKQVFELKQIYSDSEIVSYISDNPNLDLN</sequence>
<dbReference type="GO" id="GO:0008081">
    <property type="term" value="F:phosphoric diester hydrolase activity"/>
    <property type="evidence" value="ECO:0007669"/>
    <property type="project" value="InterPro"/>
</dbReference>
<evidence type="ECO:0000313" key="3">
    <source>
        <dbReference type="Proteomes" id="UP000323144"/>
    </source>
</evidence>
<evidence type="ECO:0000259" key="1">
    <source>
        <dbReference type="PROSITE" id="PS51704"/>
    </source>
</evidence>
<dbReference type="InterPro" id="IPR030395">
    <property type="entry name" value="GP_PDE_dom"/>
</dbReference>
<gene>
    <name evidence="2" type="primary">glpQ</name>
    <name evidence="2" type="ORF">SCHIN_v1c01600</name>
</gene>
<dbReference type="GO" id="GO:0006629">
    <property type="term" value="P:lipid metabolic process"/>
    <property type="evidence" value="ECO:0007669"/>
    <property type="project" value="InterPro"/>
</dbReference>
<dbReference type="PANTHER" id="PTHR46211">
    <property type="entry name" value="GLYCEROPHOSPHORYL DIESTER PHOSPHODIESTERASE"/>
    <property type="match status" value="1"/>
</dbReference>
<protein>
    <submittedName>
        <fullName evidence="2">Glycerophosphoryl diester phosphodiesterase</fullName>
    </submittedName>
</protein>
<dbReference type="Proteomes" id="UP000323144">
    <property type="component" value="Chromosome"/>
</dbReference>
<dbReference type="Pfam" id="PF03009">
    <property type="entry name" value="GDPD"/>
    <property type="match status" value="1"/>
</dbReference>
<reference evidence="2 3" key="1">
    <citation type="submission" date="2019-08" db="EMBL/GenBank/DDBJ databases">
        <title>Complete genome sequence of Spiroplasma chinense CCH (DSM 19755).</title>
        <authorList>
            <person name="Shen H.-Y."/>
            <person name="Lin Y.-C."/>
            <person name="Chou L."/>
            <person name="Kuo C.-H."/>
        </authorList>
    </citation>
    <scope>NUCLEOTIDE SEQUENCE [LARGE SCALE GENOMIC DNA]</scope>
    <source>
        <strain evidence="2 3">CCH</strain>
    </source>
</reference>
<organism evidence="2 3">
    <name type="scientific">Spiroplasma chinense</name>
    <dbReference type="NCBI Taxonomy" id="216932"/>
    <lineage>
        <taxon>Bacteria</taxon>
        <taxon>Bacillati</taxon>
        <taxon>Mycoplasmatota</taxon>
        <taxon>Mollicutes</taxon>
        <taxon>Entomoplasmatales</taxon>
        <taxon>Spiroplasmataceae</taxon>
        <taxon>Spiroplasma</taxon>
    </lineage>
</organism>
<evidence type="ECO:0000313" key="2">
    <source>
        <dbReference type="EMBL" id="QEH61358.1"/>
    </source>
</evidence>
<keyword evidence="3" id="KW-1185">Reference proteome</keyword>
<proteinExistence type="predicted"/>
<accession>A0A5B9Y2T5</accession>
<dbReference type="AlphaFoldDB" id="A0A5B9Y2T5"/>
<name>A0A5B9Y2T5_9MOLU</name>
<dbReference type="InterPro" id="IPR017946">
    <property type="entry name" value="PLC-like_Pdiesterase_TIM-brl"/>
</dbReference>